<gene>
    <name evidence="1" type="ORF">GLOINDRAFT_33201</name>
</gene>
<dbReference type="EMBL" id="KI290646">
    <property type="protein sequence ID" value="ESA07182.1"/>
    <property type="molecule type" value="Genomic_DNA"/>
</dbReference>
<proteinExistence type="predicted"/>
<accession>U9TIB3</accession>
<evidence type="ECO:0000313" key="1">
    <source>
        <dbReference type="EMBL" id="ESA07182.1"/>
    </source>
</evidence>
<dbReference type="AlphaFoldDB" id="U9TIB3"/>
<organism evidence="1">
    <name type="scientific">Rhizophagus irregularis (strain DAOM 181602 / DAOM 197198 / MUCL 43194)</name>
    <name type="common">Arbuscular mycorrhizal fungus</name>
    <name type="synonym">Glomus intraradices</name>
    <dbReference type="NCBI Taxonomy" id="747089"/>
    <lineage>
        <taxon>Eukaryota</taxon>
        <taxon>Fungi</taxon>
        <taxon>Fungi incertae sedis</taxon>
        <taxon>Mucoromycota</taxon>
        <taxon>Glomeromycotina</taxon>
        <taxon>Glomeromycetes</taxon>
        <taxon>Glomerales</taxon>
        <taxon>Glomeraceae</taxon>
        <taxon>Rhizophagus</taxon>
    </lineage>
</organism>
<protein>
    <submittedName>
        <fullName evidence="1">Uncharacterized protein</fullName>
    </submittedName>
</protein>
<dbReference type="HOGENOM" id="CLU_143013_0_0_1"/>
<name>U9TIB3_RHIID</name>
<reference evidence="1" key="1">
    <citation type="submission" date="2013-07" db="EMBL/GenBank/DDBJ databases">
        <title>The genome of an arbuscular mycorrhizal fungus provides insights into the evolution of the oldest plant symbiosis.</title>
        <authorList>
            <consortium name="DOE Joint Genome Institute"/>
            <person name="Tisserant E."/>
            <person name="Malbreil M."/>
            <person name="Kuo A."/>
            <person name="Kohler A."/>
            <person name="Symeonidi A."/>
            <person name="Balestrini R."/>
            <person name="Charron P."/>
            <person name="Duensing N."/>
            <person name="Frei-dit-Frey N."/>
            <person name="Gianinazzi-Pearson V."/>
            <person name="Gilbert B."/>
            <person name="Handa Y."/>
            <person name="Hijri M."/>
            <person name="Kaul R."/>
            <person name="Kawaguchi M."/>
            <person name="Krajinski F."/>
            <person name="Lammers P."/>
            <person name="Lapierre D."/>
            <person name="Masclaux F.G."/>
            <person name="Murat C."/>
            <person name="Morin E."/>
            <person name="Ndikumana S."/>
            <person name="Pagni M."/>
            <person name="Petitpierre D."/>
            <person name="Requena N."/>
            <person name="Rosikiewicz P."/>
            <person name="Riley R."/>
            <person name="Saito K."/>
            <person name="San Clemente H."/>
            <person name="Shapiro H."/>
            <person name="van Tuinen D."/>
            <person name="Becard G."/>
            <person name="Bonfante P."/>
            <person name="Paszkowski U."/>
            <person name="Shachar-Hill Y."/>
            <person name="Young J.P."/>
            <person name="Sanders I.R."/>
            <person name="Henrissat B."/>
            <person name="Rensing S.A."/>
            <person name="Grigoriev I.V."/>
            <person name="Corradi N."/>
            <person name="Roux C."/>
            <person name="Martin F."/>
        </authorList>
    </citation>
    <scope>NUCLEOTIDE SEQUENCE</scope>
    <source>
        <strain evidence="1">DAOM 197198</strain>
    </source>
</reference>
<sequence>MFLDYVQKKNTYKLITYYKNWVDLDKIINIKLNLLEFEGIWTNLAYKIGPNATNNKSKKSKSSEKKDYFTTFKNMKKDLDGSEFDKLTLLAKIKLLLHQNIYLGVI</sequence>